<evidence type="ECO:0000256" key="2">
    <source>
        <dbReference type="ARBA" id="ARBA00023008"/>
    </source>
</evidence>
<keyword evidence="4" id="KW-1015">Disulfide bond</keyword>
<evidence type="ECO:0000256" key="3">
    <source>
        <dbReference type="PIRSR" id="PIRSR603782-1"/>
    </source>
</evidence>
<keyword evidence="2 3" id="KW-0186">Copper</keyword>
<feature type="binding site" evidence="3">
    <location>
        <position position="80"/>
    </location>
    <ligand>
        <name>Cu cation</name>
        <dbReference type="ChEBI" id="CHEBI:23378"/>
    </ligand>
</feature>
<dbReference type="Pfam" id="PF02630">
    <property type="entry name" value="SCO1-SenC"/>
    <property type="match status" value="1"/>
</dbReference>
<evidence type="ECO:0000313" key="6">
    <source>
        <dbReference type="EMBL" id="OYQ26749.1"/>
    </source>
</evidence>
<comment type="similarity">
    <text evidence="1">Belongs to the SCO1/2 family.</text>
</comment>
<reference evidence="6 7" key="1">
    <citation type="submission" date="2017-07" db="EMBL/GenBank/DDBJ databases">
        <title>Sandarakinorhabdus cyanobacteriorum sp. nov., a novel bacterium isolated from cyanobacterial aggregates in a eutrophic lake.</title>
        <authorList>
            <person name="Cai H."/>
        </authorList>
    </citation>
    <scope>NUCLEOTIDE SEQUENCE [LARGE SCALE GENOMIC DNA]</scope>
    <source>
        <strain evidence="6 7">TH057</strain>
    </source>
</reference>
<feature type="binding site" evidence="3">
    <location>
        <position position="76"/>
    </location>
    <ligand>
        <name>Cu cation</name>
        <dbReference type="ChEBI" id="CHEBI:23378"/>
    </ligand>
</feature>
<dbReference type="Gene3D" id="3.40.30.10">
    <property type="entry name" value="Glutaredoxin"/>
    <property type="match status" value="1"/>
</dbReference>
<feature type="binding site" evidence="3">
    <location>
        <position position="169"/>
    </location>
    <ligand>
        <name>Cu cation</name>
        <dbReference type="ChEBI" id="CHEBI:23378"/>
    </ligand>
</feature>
<keyword evidence="3" id="KW-0479">Metal-binding</keyword>
<comment type="caution">
    <text evidence="6">The sequence shown here is derived from an EMBL/GenBank/DDBJ whole genome shotgun (WGS) entry which is preliminary data.</text>
</comment>
<dbReference type="GO" id="GO:0046872">
    <property type="term" value="F:metal ion binding"/>
    <property type="evidence" value="ECO:0007669"/>
    <property type="project" value="UniProtKB-KW"/>
</dbReference>
<feature type="disulfide bond" description="Redox-active" evidence="4">
    <location>
        <begin position="76"/>
        <end position="80"/>
    </location>
</feature>
<dbReference type="PROSITE" id="PS51352">
    <property type="entry name" value="THIOREDOXIN_2"/>
    <property type="match status" value="1"/>
</dbReference>
<dbReference type="Proteomes" id="UP000216991">
    <property type="component" value="Unassembled WGS sequence"/>
</dbReference>
<dbReference type="PANTHER" id="PTHR12151">
    <property type="entry name" value="ELECTRON TRANSPORT PROTIN SCO1/SENC FAMILY MEMBER"/>
    <property type="match status" value="1"/>
</dbReference>
<organism evidence="6 7">
    <name type="scientific">Sandarakinorhabdus cyanobacteriorum</name>
    <dbReference type="NCBI Taxonomy" id="1981098"/>
    <lineage>
        <taxon>Bacteria</taxon>
        <taxon>Pseudomonadati</taxon>
        <taxon>Pseudomonadota</taxon>
        <taxon>Alphaproteobacteria</taxon>
        <taxon>Sphingomonadales</taxon>
        <taxon>Sphingosinicellaceae</taxon>
        <taxon>Sandarakinorhabdus</taxon>
    </lineage>
</organism>
<keyword evidence="7" id="KW-1185">Reference proteome</keyword>
<protein>
    <submittedName>
        <fullName evidence="6">SCO family protein</fullName>
    </submittedName>
</protein>
<dbReference type="RefSeq" id="WP_094474220.1">
    <property type="nucleotide sequence ID" value="NZ_NOXT01000116.1"/>
</dbReference>
<dbReference type="CDD" id="cd02968">
    <property type="entry name" value="SCO"/>
    <property type="match status" value="1"/>
</dbReference>
<dbReference type="OrthoDB" id="9790194at2"/>
<dbReference type="PANTHER" id="PTHR12151:SF25">
    <property type="entry name" value="LINALOOL DEHYDRATASE_ISOMERASE DOMAIN-CONTAINING PROTEIN"/>
    <property type="match status" value="1"/>
</dbReference>
<evidence type="ECO:0000259" key="5">
    <source>
        <dbReference type="PROSITE" id="PS51352"/>
    </source>
</evidence>
<accession>A0A255YBZ9</accession>
<dbReference type="InterPro" id="IPR036249">
    <property type="entry name" value="Thioredoxin-like_sf"/>
</dbReference>
<dbReference type="InterPro" id="IPR003782">
    <property type="entry name" value="SCO1/SenC"/>
</dbReference>
<gene>
    <name evidence="6" type="ORF">CHU93_11560</name>
</gene>
<evidence type="ECO:0000256" key="1">
    <source>
        <dbReference type="ARBA" id="ARBA00010996"/>
    </source>
</evidence>
<dbReference type="FunFam" id="3.40.30.10:FF:000013">
    <property type="entry name" value="Blast:Protein SCO1 homolog, mitochondrial"/>
    <property type="match status" value="1"/>
</dbReference>
<feature type="domain" description="Thioredoxin" evidence="5">
    <location>
        <begin position="38"/>
        <end position="205"/>
    </location>
</feature>
<evidence type="ECO:0000256" key="4">
    <source>
        <dbReference type="PIRSR" id="PIRSR603782-2"/>
    </source>
</evidence>
<dbReference type="SUPFAM" id="SSF52833">
    <property type="entry name" value="Thioredoxin-like"/>
    <property type="match status" value="1"/>
</dbReference>
<evidence type="ECO:0000313" key="7">
    <source>
        <dbReference type="Proteomes" id="UP000216991"/>
    </source>
</evidence>
<name>A0A255YBZ9_9SPHN</name>
<dbReference type="AlphaFoldDB" id="A0A255YBZ9"/>
<proteinExistence type="inferred from homology"/>
<dbReference type="EMBL" id="NOXT01000116">
    <property type="protein sequence ID" value="OYQ26749.1"/>
    <property type="molecule type" value="Genomic_DNA"/>
</dbReference>
<dbReference type="InterPro" id="IPR013766">
    <property type="entry name" value="Thioredoxin_domain"/>
</dbReference>
<sequence>MNRGKNLRLWLVLAIAVAIAGLLGWMRFAAPPAPQGNLAGASLGGPFTLTDQNGQSVREADFAGRYRLIYFGYGFCPDVCPTDLALLGRGLKAFEASDAARGARVAPIFITIDPQRDTPAALKPFVAAFHPRLVGLTGTPDQIAAVARAYGVYAKRMETGDPENYLMDHSAMVYLYGPDGKPIGFLPHQGLTAEAITQMLATHVR</sequence>